<dbReference type="Proteomes" id="UP000591131">
    <property type="component" value="Unassembled WGS sequence"/>
</dbReference>
<evidence type="ECO:0000256" key="2">
    <source>
        <dbReference type="SAM" id="MobiDB-lite"/>
    </source>
</evidence>
<evidence type="ECO:0000313" key="3">
    <source>
        <dbReference type="EMBL" id="KAF4669249.1"/>
    </source>
</evidence>
<feature type="coiled-coil region" evidence="1">
    <location>
        <begin position="1384"/>
        <end position="1418"/>
    </location>
</feature>
<evidence type="ECO:0000313" key="4">
    <source>
        <dbReference type="Proteomes" id="UP000591131"/>
    </source>
</evidence>
<organism evidence="3 4">
    <name type="scientific">Perkinsus chesapeaki</name>
    <name type="common">Clam parasite</name>
    <name type="synonym">Perkinsus andrewsi</name>
    <dbReference type="NCBI Taxonomy" id="330153"/>
    <lineage>
        <taxon>Eukaryota</taxon>
        <taxon>Sar</taxon>
        <taxon>Alveolata</taxon>
        <taxon>Perkinsozoa</taxon>
        <taxon>Perkinsea</taxon>
        <taxon>Perkinsida</taxon>
        <taxon>Perkinsidae</taxon>
        <taxon>Perkinsus</taxon>
    </lineage>
</organism>
<dbReference type="Gene3D" id="1.10.287.1490">
    <property type="match status" value="1"/>
</dbReference>
<feature type="compositionally biased region" description="Low complexity" evidence="2">
    <location>
        <begin position="1293"/>
        <end position="1314"/>
    </location>
</feature>
<keyword evidence="4" id="KW-1185">Reference proteome</keyword>
<keyword evidence="1" id="KW-0175">Coiled coil</keyword>
<accession>A0A7J6MCG7</accession>
<feature type="coiled-coil region" evidence="1">
    <location>
        <begin position="1056"/>
        <end position="1125"/>
    </location>
</feature>
<name>A0A7J6MCG7_PERCH</name>
<dbReference type="GO" id="GO:0000796">
    <property type="term" value="C:condensin complex"/>
    <property type="evidence" value="ECO:0007669"/>
    <property type="project" value="TreeGrafter"/>
</dbReference>
<dbReference type="GO" id="GO:0000793">
    <property type="term" value="C:condensed chromosome"/>
    <property type="evidence" value="ECO:0007669"/>
    <property type="project" value="TreeGrafter"/>
</dbReference>
<protein>
    <submittedName>
        <fullName evidence="3">Uncharacterized protein</fullName>
    </submittedName>
</protein>
<reference evidence="3 4" key="1">
    <citation type="submission" date="2020-04" db="EMBL/GenBank/DDBJ databases">
        <title>Perkinsus chesapeaki whole genome sequence.</title>
        <authorList>
            <person name="Bogema D.R."/>
        </authorList>
    </citation>
    <scope>NUCLEOTIDE SEQUENCE [LARGE SCALE GENOMIC DNA]</scope>
    <source>
        <strain evidence="3">ATCC PRA-425</strain>
    </source>
</reference>
<feature type="coiled-coil region" evidence="1">
    <location>
        <begin position="1164"/>
        <end position="1242"/>
    </location>
</feature>
<dbReference type="PANTHER" id="PTHR43941:SF1">
    <property type="entry name" value="STRUCTURAL MAINTENANCE OF CHROMOSOMES PROTEIN 2"/>
    <property type="match status" value="1"/>
</dbReference>
<proteinExistence type="predicted"/>
<dbReference type="EMBL" id="JAAPAO010000174">
    <property type="protein sequence ID" value="KAF4669249.1"/>
    <property type="molecule type" value="Genomic_DNA"/>
</dbReference>
<feature type="region of interest" description="Disordered" evidence="2">
    <location>
        <begin position="432"/>
        <end position="462"/>
    </location>
</feature>
<dbReference type="PANTHER" id="PTHR43941">
    <property type="entry name" value="STRUCTURAL MAINTENANCE OF CHROMOSOMES PROTEIN 2"/>
    <property type="match status" value="1"/>
</dbReference>
<feature type="compositionally biased region" description="Polar residues" evidence="2">
    <location>
        <begin position="1282"/>
        <end position="1292"/>
    </location>
</feature>
<dbReference type="GO" id="GO:0000785">
    <property type="term" value="C:chromatin"/>
    <property type="evidence" value="ECO:0007669"/>
    <property type="project" value="TreeGrafter"/>
</dbReference>
<feature type="compositionally biased region" description="Polar residues" evidence="2">
    <location>
        <begin position="438"/>
        <end position="457"/>
    </location>
</feature>
<dbReference type="OrthoDB" id="448686at2759"/>
<comment type="caution">
    <text evidence="3">The sequence shown here is derived from an EMBL/GenBank/DDBJ whole genome shotgun (WGS) entry which is preliminary data.</text>
</comment>
<dbReference type="GO" id="GO:0003682">
    <property type="term" value="F:chromatin binding"/>
    <property type="evidence" value="ECO:0007669"/>
    <property type="project" value="TreeGrafter"/>
</dbReference>
<sequence>MSLQAAGVLTRVSDCLSQQDVIAIALCSRDLFGALTINGRVKTPNVNVGLSYWSQSALFRVDPTTVRRLRIHLDYYVDRTSDAELLIDGLKRLTLIEELTLKFNPRRAGSADLALEVSYIFSGLTRLEFVCCPKHSHVPPKRSLRSSHADTTLKALGVLAKRNRYRLRSFTLRCDPDIRVTTFPIMARLTTLVLHGRIGRDACLTLLRALKGLETFVYIRDKTDPNIWTSQHVEDIYRLVKDKFKCLVLSSVKPPDALSWAVKHTMEEPGRLWLVKPVARGRADCLLYRCQVVVVDITRPSKARSEILESIGLHGDRAPFSVLCRLLEDMPYGSIAQLWASEFSESDRQRWSDCVVPVLMQAVASFTRARPHYEERFTLSRQRGSGLLAQFQKKASPVPKAAPLGVSARQLKEEKKNALLAKKKAAQQPKDDWFFSGTVPSESPTSRPVMGHSQSAKTFDLDDEDEDEDDFKFFSGEALRARQQSEPALRPQSSTGTFKCVNLLDMGDLIGENDITTQPSSGQCARIIPLVFRALLRQPLQTPVKLYKTANLCWTCIIQVSALFTVIQLQTICIVAPVLVASSPELSINKSTVPSATPDSTPIGEKVFLLEQRLRDAEAEKEIAVDIVKDELAHANARNDELMATVRNKEEALEVLKAELDDFRAKADSNGGSGSTEVAKLKKALEEVEERSKGEIEKCTARTSQLENDLLVRDGELQRLKSESNRAKGDADELQRLTVDVEALRKERDELAAKVREAEESQKNTEASYDELARTRTQEVTQYEEKLRELELKAQNTTDMEGKANSLSSKLDELTTTLRQREEEAGQSANALEEHHVRIVALESEVQHLQSSLEAASLEVQRLKEEAAEGEASRQQLQSKLDEEEHNLLRAQEERDDARSRLSQLEADAADVAELKAAVGSASDEITELKSQVSRQEKELQSARVELEQSQAQVTGLSGAKTELEEAITAAKEKHCEEVERLLSERAAEVTSLEEKFQHADAENQRHREEMKTLKTQLAHGLKVEKELLQTRAALDKARAIQSDNEEELTAKRSALSAAEVEKSELVQRLSDLEAQLESLASQRRELESAREKAETDSKKYADEAEGLRQAMAEQAAELESKKKALAGSDEVLREASASVAAVVELKAVVAAKDSELADLTRHVEELSSAMETERGNLEESKAREMADLEQTLKADSASATAQLHRQLESTETELATLRRRLQNAEAELDELRTATTRSKDATMEEISRSKSSLDSVLYEQQQSYAAIMAVLRKAIESSRGLSHISTSPPQQASFSESLSSAGGVSSAHSSVPGSPDPAMAWYTEDEEFLPKRRSSFDRGSRPSSAPVYNINDEIERTDTALPDPSLPSFEEGRKVSNRVSDVVEALLSQLREAERGRLRLETELEECQRELDLRRSEADRPYFAEVLRCRWPFARERSDAHSALNNRTSTRSSELRNLMAFRDLESGGGPREISAPLPPRPVDFDEVPLWKLRQPLVPQDEWVDLEFERMGLQEAPTTGEVMVSPWKGDAAPSPVHPMWPNPSLEMAREEPFTALRSASDKSATSPLVKTQIGRNRARLDALWKLSSSHGISWDELDDHFVQWHAEYTHRAGQFKENLDKFRLEARDAALPYLAAQKLKFHVRRGGSWTDGLPPFAPKRIRRQGEKFLYKWRRRYITAHFQPGILSEYLKSKAAHSRRELWDRLVNAERQKDCLKRLYALQCNSCDCIELSVVLDELEQARARITELEDAVYAARNWATQLERSITSSSNGT</sequence>
<dbReference type="GO" id="GO:0007076">
    <property type="term" value="P:mitotic chromosome condensation"/>
    <property type="evidence" value="ECO:0007669"/>
    <property type="project" value="TreeGrafter"/>
</dbReference>
<feature type="region of interest" description="Disordered" evidence="2">
    <location>
        <begin position="1282"/>
        <end position="1320"/>
    </location>
</feature>
<feature type="region of interest" description="Disordered" evidence="2">
    <location>
        <begin position="755"/>
        <end position="776"/>
    </location>
</feature>
<gene>
    <name evidence="3" type="ORF">FOL47_002638</name>
</gene>
<evidence type="ECO:0000256" key="1">
    <source>
        <dbReference type="SAM" id="Coils"/>
    </source>
</evidence>